<keyword evidence="2 3" id="KW-0430">Lectin</keyword>
<reference evidence="5" key="1">
    <citation type="journal article" date="2023" name="Science">
        <title>Genome structures resolve the early diversification of teleost fishes.</title>
        <authorList>
            <person name="Parey E."/>
            <person name="Louis A."/>
            <person name="Montfort J."/>
            <person name="Bouchez O."/>
            <person name="Roques C."/>
            <person name="Iampietro C."/>
            <person name="Lluch J."/>
            <person name="Castinel A."/>
            <person name="Donnadieu C."/>
            <person name="Desvignes T."/>
            <person name="Floi Bucao C."/>
            <person name="Jouanno E."/>
            <person name="Wen M."/>
            <person name="Mejri S."/>
            <person name="Dirks R."/>
            <person name="Jansen H."/>
            <person name="Henkel C."/>
            <person name="Chen W.J."/>
            <person name="Zahm M."/>
            <person name="Cabau C."/>
            <person name="Klopp C."/>
            <person name="Thompson A.W."/>
            <person name="Robinson-Rechavi M."/>
            <person name="Braasch I."/>
            <person name="Lecointre G."/>
            <person name="Bobe J."/>
            <person name="Postlethwait J.H."/>
            <person name="Berthelot C."/>
            <person name="Roest Crollius H."/>
            <person name="Guiguen Y."/>
        </authorList>
    </citation>
    <scope>NUCLEOTIDE SEQUENCE</scope>
    <source>
        <strain evidence="5">Concon-B</strain>
    </source>
</reference>
<dbReference type="Pfam" id="PF00337">
    <property type="entry name" value="Gal-bind_lectin"/>
    <property type="match status" value="1"/>
</dbReference>
<dbReference type="OrthoDB" id="8942303at2759"/>
<evidence type="ECO:0000259" key="4">
    <source>
        <dbReference type="PROSITE" id="PS51304"/>
    </source>
</evidence>
<protein>
    <recommendedName>
        <fullName evidence="3">Galectin</fullName>
    </recommendedName>
</protein>
<dbReference type="PROSITE" id="PS51304">
    <property type="entry name" value="GALECTIN"/>
    <property type="match status" value="1"/>
</dbReference>
<dbReference type="PANTHER" id="PTHR11346:SF97">
    <property type="entry name" value="GALECTIN-1"/>
    <property type="match status" value="1"/>
</dbReference>
<evidence type="ECO:0000313" key="5">
    <source>
        <dbReference type="EMBL" id="KAJ8268648.1"/>
    </source>
</evidence>
<dbReference type="FunFam" id="2.60.120.200:FF:000021">
    <property type="entry name" value="Galectin"/>
    <property type="match status" value="1"/>
</dbReference>
<dbReference type="GO" id="GO:0030246">
    <property type="term" value="F:carbohydrate binding"/>
    <property type="evidence" value="ECO:0007669"/>
    <property type="project" value="UniProtKB-UniRule"/>
</dbReference>
<dbReference type="AlphaFoldDB" id="A0A9Q1DF47"/>
<dbReference type="GO" id="GO:0016936">
    <property type="term" value="F:galactoside binding"/>
    <property type="evidence" value="ECO:0007669"/>
    <property type="project" value="TreeGrafter"/>
</dbReference>
<name>A0A9Q1DF47_CONCO</name>
<gene>
    <name evidence="5" type="ORF">COCON_G00138200</name>
</gene>
<dbReference type="InterPro" id="IPR013320">
    <property type="entry name" value="ConA-like_dom_sf"/>
</dbReference>
<evidence type="ECO:0000256" key="2">
    <source>
        <dbReference type="ARBA" id="ARBA00022734"/>
    </source>
</evidence>
<dbReference type="GO" id="GO:0043236">
    <property type="term" value="F:laminin binding"/>
    <property type="evidence" value="ECO:0007669"/>
    <property type="project" value="TreeGrafter"/>
</dbReference>
<dbReference type="InterPro" id="IPR001079">
    <property type="entry name" value="Galectin_CRD"/>
</dbReference>
<keyword evidence="6" id="KW-1185">Reference proteome</keyword>
<organism evidence="5 6">
    <name type="scientific">Conger conger</name>
    <name type="common">Conger eel</name>
    <name type="synonym">Muraena conger</name>
    <dbReference type="NCBI Taxonomy" id="82655"/>
    <lineage>
        <taxon>Eukaryota</taxon>
        <taxon>Metazoa</taxon>
        <taxon>Chordata</taxon>
        <taxon>Craniata</taxon>
        <taxon>Vertebrata</taxon>
        <taxon>Euteleostomi</taxon>
        <taxon>Actinopterygii</taxon>
        <taxon>Neopterygii</taxon>
        <taxon>Teleostei</taxon>
        <taxon>Anguilliformes</taxon>
        <taxon>Congridae</taxon>
        <taxon>Conger</taxon>
    </lineage>
</organism>
<evidence type="ECO:0000256" key="3">
    <source>
        <dbReference type="RuleBase" id="RU102079"/>
    </source>
</evidence>
<feature type="domain" description="Galectin" evidence="4">
    <location>
        <begin position="3"/>
        <end position="134"/>
    </location>
</feature>
<dbReference type="SMART" id="SM00908">
    <property type="entry name" value="Gal-bind_lectin"/>
    <property type="match status" value="1"/>
</dbReference>
<dbReference type="Gene3D" id="2.60.120.200">
    <property type="match status" value="1"/>
</dbReference>
<dbReference type="InterPro" id="IPR044156">
    <property type="entry name" value="Galectin-like"/>
</dbReference>
<comment type="subunit">
    <text evidence="1">Homodimer.</text>
</comment>
<proteinExistence type="predicted"/>
<dbReference type="EMBL" id="JAFJMO010000009">
    <property type="protein sequence ID" value="KAJ8268648.1"/>
    <property type="molecule type" value="Genomic_DNA"/>
</dbReference>
<dbReference type="GO" id="GO:0005615">
    <property type="term" value="C:extracellular space"/>
    <property type="evidence" value="ECO:0007669"/>
    <property type="project" value="TreeGrafter"/>
</dbReference>
<dbReference type="Proteomes" id="UP001152803">
    <property type="component" value="Unassembled WGS sequence"/>
</dbReference>
<dbReference type="SUPFAM" id="SSF49899">
    <property type="entry name" value="Concanavalin A-like lectins/glucanases"/>
    <property type="match status" value="1"/>
</dbReference>
<comment type="caution">
    <text evidence="5">The sequence shown here is derived from an EMBL/GenBank/DDBJ whole genome shotgun (WGS) entry which is preliminary data.</text>
</comment>
<dbReference type="PANTHER" id="PTHR11346">
    <property type="entry name" value="GALECTIN"/>
    <property type="match status" value="1"/>
</dbReference>
<sequence>MSRVELLNLSFKQGMELRVTGVPKPNPVSFAIDVGESECNIALHINPRFQGCGPGVIVLNAMKDGSWGTEVRDERNFPFRQGEEFEVSITFANDKFYISLHDGHMLEFPNRLKQPQYSKIWFTADVRITGIYLK</sequence>
<evidence type="ECO:0000256" key="1">
    <source>
        <dbReference type="ARBA" id="ARBA00011738"/>
    </source>
</evidence>
<evidence type="ECO:0000313" key="6">
    <source>
        <dbReference type="Proteomes" id="UP001152803"/>
    </source>
</evidence>
<dbReference type="CDD" id="cd00070">
    <property type="entry name" value="GLECT"/>
    <property type="match status" value="1"/>
</dbReference>
<accession>A0A9Q1DF47</accession>
<dbReference type="SMART" id="SM00276">
    <property type="entry name" value="GLECT"/>
    <property type="match status" value="1"/>
</dbReference>